<evidence type="ECO:0000313" key="2">
    <source>
        <dbReference type="EMBL" id="AOW22015.1"/>
    </source>
</evidence>
<feature type="transmembrane region" description="Helical" evidence="1">
    <location>
        <begin position="123"/>
        <end position="144"/>
    </location>
</feature>
<dbReference type="AlphaFoldDB" id="A0A1D8PBY7"/>
<feature type="transmembrane region" description="Helical" evidence="1">
    <location>
        <begin position="173"/>
        <end position="193"/>
    </location>
</feature>
<keyword evidence="1" id="KW-1133">Transmembrane helix</keyword>
<sequence length="238" mass="27747">MSILIRLFVAHFLGDFLLQPLKWVKHKQKYKVKSKYLYFHILVHGVLVYVVVGEWTKFLLPVIVMIIHYLIDVLKVYQKRNIFWFLFDQGLHVVSVFVIWLLFYKQGSTMLYELTELVSTTKFWLIILAYIFILHPTAIIIYNLTNKWEDEIGKTEGKGLKNAGKWIGKLERVLVLTFILTSNFSAVGFLLAAKSIFRFGDLTQKKDRKLTEYVLIGTLLSFGITIIIGLLLVKNIEL</sequence>
<keyword evidence="1" id="KW-0812">Transmembrane</keyword>
<dbReference type="KEGG" id="lul:LPB138_04765"/>
<protein>
    <recommendedName>
        <fullName evidence="4">DUF3307 domain-containing protein</fullName>
    </recommendedName>
</protein>
<feature type="transmembrane region" description="Helical" evidence="1">
    <location>
        <begin position="58"/>
        <end position="77"/>
    </location>
</feature>
<feature type="transmembrane region" description="Helical" evidence="1">
    <location>
        <begin position="213"/>
        <end position="233"/>
    </location>
</feature>
<name>A0A1D8PBY7_9FLAO</name>
<feature type="transmembrane region" description="Helical" evidence="1">
    <location>
        <begin position="36"/>
        <end position="52"/>
    </location>
</feature>
<keyword evidence="1" id="KW-0472">Membrane</keyword>
<evidence type="ECO:0008006" key="4">
    <source>
        <dbReference type="Google" id="ProtNLM"/>
    </source>
</evidence>
<gene>
    <name evidence="2" type="ORF">LPB138_04765</name>
</gene>
<dbReference type="Pfam" id="PF11750">
    <property type="entry name" value="DUF3307"/>
    <property type="match status" value="1"/>
</dbReference>
<dbReference type="InterPro" id="IPR021737">
    <property type="entry name" value="Phage_phiKZ_Orf197"/>
</dbReference>
<accession>A0A1D8PBY7</accession>
<proteinExistence type="predicted"/>
<keyword evidence="3" id="KW-1185">Reference proteome</keyword>
<organism evidence="2 3">
    <name type="scientific">Urechidicola croceus</name>
    <dbReference type="NCBI Taxonomy" id="1850246"/>
    <lineage>
        <taxon>Bacteria</taxon>
        <taxon>Pseudomonadati</taxon>
        <taxon>Bacteroidota</taxon>
        <taxon>Flavobacteriia</taxon>
        <taxon>Flavobacteriales</taxon>
        <taxon>Flavobacteriaceae</taxon>
        <taxon>Urechidicola</taxon>
    </lineage>
</organism>
<dbReference type="STRING" id="1850246.LPB138_04765"/>
<evidence type="ECO:0000313" key="3">
    <source>
        <dbReference type="Proteomes" id="UP000176050"/>
    </source>
</evidence>
<dbReference type="OrthoDB" id="8536716at2"/>
<reference evidence="2 3" key="1">
    <citation type="submission" date="2016-10" db="EMBL/GenBank/DDBJ databases">
        <title>Lutibacter sp. LPB0138, isolated from marine gastropod.</title>
        <authorList>
            <person name="Kim E."/>
            <person name="Yi H."/>
        </authorList>
    </citation>
    <scope>NUCLEOTIDE SEQUENCE [LARGE SCALE GENOMIC DNA]</scope>
    <source>
        <strain evidence="2 3">LPB0138</strain>
    </source>
</reference>
<dbReference type="Proteomes" id="UP000176050">
    <property type="component" value="Chromosome"/>
</dbReference>
<feature type="transmembrane region" description="Helical" evidence="1">
    <location>
        <begin position="84"/>
        <end position="103"/>
    </location>
</feature>
<dbReference type="EMBL" id="CP017478">
    <property type="protein sequence ID" value="AOW22015.1"/>
    <property type="molecule type" value="Genomic_DNA"/>
</dbReference>
<evidence type="ECO:0000256" key="1">
    <source>
        <dbReference type="SAM" id="Phobius"/>
    </source>
</evidence>